<gene>
    <name evidence="4" type="ORF">BLNAU_10115</name>
</gene>
<evidence type="ECO:0000313" key="4">
    <source>
        <dbReference type="EMBL" id="KAK2954975.1"/>
    </source>
</evidence>
<feature type="domain" description="DCUN1" evidence="3">
    <location>
        <begin position="36"/>
        <end position="231"/>
    </location>
</feature>
<dbReference type="PANTHER" id="PTHR12281:SF31">
    <property type="entry name" value="DCN1-LIKE PROTEIN 3"/>
    <property type="match status" value="1"/>
</dbReference>
<reference evidence="4 5" key="1">
    <citation type="journal article" date="2022" name="bioRxiv">
        <title>Genomics of Preaxostyla Flagellates Illuminates Evolutionary Transitions and the Path Towards Mitochondrial Loss.</title>
        <authorList>
            <person name="Novak L.V.F."/>
            <person name="Treitli S.C."/>
            <person name="Pyrih J."/>
            <person name="Halakuc P."/>
            <person name="Pipaliya S.V."/>
            <person name="Vacek V."/>
            <person name="Brzon O."/>
            <person name="Soukal P."/>
            <person name="Eme L."/>
            <person name="Dacks J.B."/>
            <person name="Karnkowska A."/>
            <person name="Elias M."/>
            <person name="Hampl V."/>
        </authorList>
    </citation>
    <scope>NUCLEOTIDE SEQUENCE [LARGE SCALE GENOMIC DNA]</scope>
    <source>
        <strain evidence="4">NAU3</strain>
        <tissue evidence="4">Gut</tissue>
    </source>
</reference>
<dbReference type="Pfam" id="PF03556">
    <property type="entry name" value="Cullin_binding"/>
    <property type="match status" value="1"/>
</dbReference>
<accession>A0ABQ9XU19</accession>
<keyword evidence="5" id="KW-1185">Reference proteome</keyword>
<evidence type="ECO:0000259" key="3">
    <source>
        <dbReference type="PROSITE" id="PS51229"/>
    </source>
</evidence>
<evidence type="ECO:0000313" key="5">
    <source>
        <dbReference type="Proteomes" id="UP001281761"/>
    </source>
</evidence>
<feature type="region of interest" description="Disordered" evidence="2">
    <location>
        <begin position="1"/>
        <end position="38"/>
    </location>
</feature>
<comment type="caution">
    <text evidence="4">The sequence shown here is derived from an EMBL/GenBank/DDBJ whole genome shotgun (WGS) entry which is preliminary data.</text>
</comment>
<sequence>MSIFSRKKTKDTTPKAKPKTSTKVETPKPKSSVAAPSPTGAQTLFNKYAIDVPEEHIRIIDAENLLNLLTDLSIEPEDLVSLIIAWQFGCKRPYQFSEEEFITGCKKFGITDISSFQKKLPHFRSLLKGDEEFNKFYLWSFSYFADSESVHRLPTETVLGMIQLILVPRYPQLGKFAEFVETELVGSKPNFQRDAWNQLVRFATTIKKDFSNYSEEDAWHTILDDYVEWRKEKK</sequence>
<dbReference type="InterPro" id="IPR014764">
    <property type="entry name" value="DCN-prot"/>
</dbReference>
<dbReference type="Gene3D" id="1.10.238.10">
    <property type="entry name" value="EF-hand"/>
    <property type="match status" value="1"/>
</dbReference>
<proteinExistence type="predicted"/>
<dbReference type="InterPro" id="IPR042460">
    <property type="entry name" value="DCN1-like_PONY"/>
</dbReference>
<name>A0ABQ9XU19_9EUKA</name>
<dbReference type="PROSITE" id="PS51229">
    <property type="entry name" value="DCUN1"/>
    <property type="match status" value="1"/>
</dbReference>
<dbReference type="Proteomes" id="UP001281761">
    <property type="component" value="Unassembled WGS sequence"/>
</dbReference>
<comment type="function">
    <text evidence="1">Neddylation of cullins play an essential role in the regulation of SCF-type complexes activity.</text>
</comment>
<protein>
    <recommendedName>
        <fullName evidence="1">Defective in cullin neddylation protein</fullName>
    </recommendedName>
</protein>
<dbReference type="Gene3D" id="1.10.238.200">
    <property type="entry name" value="Cullin, PONY binding domain"/>
    <property type="match status" value="1"/>
</dbReference>
<evidence type="ECO:0000256" key="2">
    <source>
        <dbReference type="SAM" id="MobiDB-lite"/>
    </source>
</evidence>
<feature type="compositionally biased region" description="Low complexity" evidence="2">
    <location>
        <begin position="19"/>
        <end position="38"/>
    </location>
</feature>
<dbReference type="EMBL" id="JARBJD010000072">
    <property type="protein sequence ID" value="KAK2954975.1"/>
    <property type="molecule type" value="Genomic_DNA"/>
</dbReference>
<dbReference type="PANTHER" id="PTHR12281">
    <property type="entry name" value="RP42 RELATED"/>
    <property type="match status" value="1"/>
</dbReference>
<evidence type="ECO:0000256" key="1">
    <source>
        <dbReference type="RuleBase" id="RU410713"/>
    </source>
</evidence>
<dbReference type="InterPro" id="IPR005176">
    <property type="entry name" value="PONY_dom"/>
</dbReference>
<organism evidence="4 5">
    <name type="scientific">Blattamonas nauphoetae</name>
    <dbReference type="NCBI Taxonomy" id="2049346"/>
    <lineage>
        <taxon>Eukaryota</taxon>
        <taxon>Metamonada</taxon>
        <taxon>Preaxostyla</taxon>
        <taxon>Oxymonadida</taxon>
        <taxon>Blattamonas</taxon>
    </lineage>
</organism>